<comment type="caution">
    <text evidence="4">The sequence shown here is derived from an EMBL/GenBank/DDBJ whole genome shotgun (WGS) entry which is preliminary data.</text>
</comment>
<evidence type="ECO:0000256" key="2">
    <source>
        <dbReference type="SAM" id="Phobius"/>
    </source>
</evidence>
<keyword evidence="2" id="KW-1133">Transmembrane helix</keyword>
<organism evidence="4 5">
    <name type="scientific">Streptomyces evansiae</name>
    <dbReference type="NCBI Taxonomy" id="3075535"/>
    <lineage>
        <taxon>Bacteria</taxon>
        <taxon>Bacillati</taxon>
        <taxon>Actinomycetota</taxon>
        <taxon>Actinomycetes</taxon>
        <taxon>Kitasatosporales</taxon>
        <taxon>Streptomycetaceae</taxon>
        <taxon>Streptomyces</taxon>
    </lineage>
</organism>
<evidence type="ECO:0000259" key="3">
    <source>
        <dbReference type="Pfam" id="PF10145"/>
    </source>
</evidence>
<feature type="compositionally biased region" description="Low complexity" evidence="1">
    <location>
        <begin position="820"/>
        <end position="829"/>
    </location>
</feature>
<gene>
    <name evidence="4" type="ORF">RM698_12950</name>
</gene>
<feature type="transmembrane region" description="Helical" evidence="2">
    <location>
        <begin position="574"/>
        <end position="597"/>
    </location>
</feature>
<protein>
    <submittedName>
        <fullName evidence="4">Phage tail tape measure protein</fullName>
    </submittedName>
</protein>
<dbReference type="Proteomes" id="UP001183610">
    <property type="component" value="Unassembled WGS sequence"/>
</dbReference>
<evidence type="ECO:0000313" key="5">
    <source>
        <dbReference type="Proteomes" id="UP001183610"/>
    </source>
</evidence>
<dbReference type="EMBL" id="JAVRET010000024">
    <property type="protein sequence ID" value="MDT0409957.1"/>
    <property type="molecule type" value="Genomic_DNA"/>
</dbReference>
<feature type="domain" description="Phage tail tape measure protein" evidence="3">
    <location>
        <begin position="161"/>
        <end position="362"/>
    </location>
</feature>
<evidence type="ECO:0000313" key="4">
    <source>
        <dbReference type="EMBL" id="MDT0409957.1"/>
    </source>
</evidence>
<sequence>MSLTIGELTGLISLDDRGVAPALRRTENAMRSTGRQMAGDADEAGQRAGQALGDAVTEGADGRLRNARGRFVAAGRRIGSDVGDGAADGAEEGGDRAAGRLSGALSRVKGLVIGGAIGAALVTGLSESMEQGQIAGRMGAQLGTTPAVAQQYGRIAGQLYAKGVTEDFQTAADAISATMRAGIAPPGATNAQLESIATKVADLAQTFELDLGQTANAVGQMIKTGLAKNGTEALDALTAGLQKMGPRADDIADTFNEYSTIFRAMGLSASQATGLLSQGMKAGARDTDVVADAIKEFQIRATDGSTTSAAGFKALGLSAKDMTAQIAKGGKGASDGLQTVLDKLRNMKDPVDRNAAAVALFGTKAEDMGKALFELDPSKAVSDLGQVGGAADRMGNTLRDNAGAQLTAFQRGLKQKLVDVLGGEVIPAFTRAYGFIQKHSTVFKVVAGVVTAVLVPALVLMGVTATVSGARTAAGWVRSGASATRSAAVQVAAAARTTVAWLGMAAQGTAAFVRMAAAAVANAARTAAVWAASAARMTATWLVSILRVAATTVAQFVLMAARAVAWAAVMAAQWLIAMGPVGWITAAVIALVVLIIAKWDTIKAATLAAWNWIWAKVQWAANALVQIFLNFTLPGLIIKHWDSIKSGAVAAWNAIVGWLKGVPGMIYNAFLNFTPIGLMIKHWNTIKTNTISRAQALVSWMRGLPGRISGALGNMGSLLVSKGRAVVQGLWNGIQSMGGWLSGKLVSFAKSAIPGPIAKALGIHSPSRLMASAIGRHIPSGIAMGAEDNVGVLDRTMQNLVSTPRPGVPGVSAGGGVSGRSGSASGSAVPALQIRSDGTRIGDLLVEVLRQSVTVRGGNVQTVLGRG</sequence>
<keyword evidence="2" id="KW-0812">Transmembrane</keyword>
<reference evidence="5" key="1">
    <citation type="submission" date="2023-07" db="EMBL/GenBank/DDBJ databases">
        <title>30 novel species of actinomycetes from the DSMZ collection.</title>
        <authorList>
            <person name="Nouioui I."/>
        </authorList>
    </citation>
    <scope>NUCLEOTIDE SEQUENCE [LARGE SCALE GENOMIC DNA]</scope>
    <source>
        <strain evidence="5">DSM 41979</strain>
    </source>
</reference>
<dbReference type="Pfam" id="PF10145">
    <property type="entry name" value="PhageMin_Tail"/>
    <property type="match status" value="1"/>
</dbReference>
<proteinExistence type="predicted"/>
<evidence type="ECO:0000256" key="1">
    <source>
        <dbReference type="SAM" id="MobiDB-lite"/>
    </source>
</evidence>
<name>A0ABU2R0T2_9ACTN</name>
<keyword evidence="5" id="KW-1185">Reference proteome</keyword>
<accession>A0ABU2R0T2</accession>
<feature type="region of interest" description="Disordered" evidence="1">
    <location>
        <begin position="28"/>
        <end position="51"/>
    </location>
</feature>
<feature type="transmembrane region" description="Helical" evidence="2">
    <location>
        <begin position="545"/>
        <end position="568"/>
    </location>
</feature>
<keyword evidence="2" id="KW-0472">Membrane</keyword>
<dbReference type="RefSeq" id="WP_010282070.1">
    <property type="nucleotide sequence ID" value="NZ_JAVRET010000024.1"/>
</dbReference>
<feature type="region of interest" description="Disordered" evidence="1">
    <location>
        <begin position="803"/>
        <end position="829"/>
    </location>
</feature>
<dbReference type="InterPro" id="IPR010090">
    <property type="entry name" value="Phage_tape_meas"/>
</dbReference>
<feature type="transmembrane region" description="Helical" evidence="2">
    <location>
        <begin position="445"/>
        <end position="467"/>
    </location>
</feature>